<dbReference type="Gene3D" id="3.90.1210.10">
    <property type="entry name" value="Antifreeze-like/N-acetylneuraminic acid synthase C-terminal domain"/>
    <property type="match status" value="1"/>
</dbReference>
<dbReference type="Proteomes" id="UP000199391">
    <property type="component" value="Unassembled WGS sequence"/>
</dbReference>
<dbReference type="Pfam" id="PF13144">
    <property type="entry name" value="ChapFlgA"/>
    <property type="match status" value="1"/>
</dbReference>
<comment type="function">
    <text evidence="4">Involved in the assembly process of the P-ring formation. It may associate with FlgF on the rod constituting a structure essential for the P-ring assembly or may act as a modulator protein for the P-ring assembly.</text>
</comment>
<evidence type="ECO:0000256" key="4">
    <source>
        <dbReference type="RuleBase" id="RU362063"/>
    </source>
</evidence>
<protein>
    <recommendedName>
        <fullName evidence="4">Flagella basal body P-ring formation protein FlgA</fullName>
    </recommendedName>
</protein>
<evidence type="ECO:0000256" key="1">
    <source>
        <dbReference type="ARBA" id="ARBA00004418"/>
    </source>
</evidence>
<dbReference type="GO" id="GO:0042597">
    <property type="term" value="C:periplasmic space"/>
    <property type="evidence" value="ECO:0007669"/>
    <property type="project" value="UniProtKB-SubCell"/>
</dbReference>
<feature type="domain" description="SAF" evidence="5">
    <location>
        <begin position="107"/>
        <end position="169"/>
    </location>
</feature>
<comment type="subcellular location">
    <subcellularLocation>
        <location evidence="1 4">Periplasm</location>
    </subcellularLocation>
</comment>
<dbReference type="RefSeq" id="WP_093557518.1">
    <property type="nucleotide sequence ID" value="NZ_FPBO01000021.1"/>
</dbReference>
<keyword evidence="2 4" id="KW-0732">Signal</keyword>
<dbReference type="AlphaFoldDB" id="A0A1I7L044"/>
<dbReference type="NCBIfam" id="TIGR03170">
    <property type="entry name" value="flgA_cterm"/>
    <property type="match status" value="1"/>
</dbReference>
<name>A0A1I7L044_9BURK</name>
<dbReference type="Gene3D" id="2.30.30.760">
    <property type="match status" value="1"/>
</dbReference>
<keyword evidence="3 4" id="KW-0574">Periplasm</keyword>
<dbReference type="InterPro" id="IPR013974">
    <property type="entry name" value="SAF"/>
</dbReference>
<dbReference type="OrthoDB" id="8561436at2"/>
<evidence type="ECO:0000313" key="6">
    <source>
        <dbReference type="EMBL" id="SFV03070.1"/>
    </source>
</evidence>
<dbReference type="InterPro" id="IPR041231">
    <property type="entry name" value="FlgA_N"/>
</dbReference>
<dbReference type="STRING" id="1035707.SAMN05216552_1021108"/>
<dbReference type="InterPro" id="IPR017585">
    <property type="entry name" value="SAF_FlgA"/>
</dbReference>
<dbReference type="EMBL" id="FPBO01000021">
    <property type="protein sequence ID" value="SFV03070.1"/>
    <property type="molecule type" value="Genomic_DNA"/>
</dbReference>
<dbReference type="SMART" id="SM00858">
    <property type="entry name" value="SAF"/>
    <property type="match status" value="1"/>
</dbReference>
<reference evidence="7" key="1">
    <citation type="submission" date="2016-10" db="EMBL/GenBank/DDBJ databases">
        <authorList>
            <person name="Varghese N."/>
            <person name="Submissions S."/>
        </authorList>
    </citation>
    <scope>NUCLEOTIDE SEQUENCE [LARGE SCALE GENOMIC DNA]</scope>
    <source>
        <strain evidence="7">CGMCC 1.11014</strain>
    </source>
</reference>
<keyword evidence="6" id="KW-0969">Cilium</keyword>
<sequence length="231" mass="23809">MKLPIFPLLLLLASSAMAQQAAPARQDLGAIRQTVEQFLQTQIIGLPGQVSVDVGPIDQRMSLASCPQPQAFLMPGARAWGKTTVGVRCAAPSVWTVYIQAKVSVQAEYVASAVPLAQGQAIEASQLVMVKGDLTTLPAGIATDIGQIVGRSSNSSLAAGTPMRIDTLRSKPVVQSGQLVRVVSSGAGFRVSSEARAVGTASEGQMVQVRTAGGQQVSGVAKAGGLVEVAF</sequence>
<dbReference type="PANTHER" id="PTHR36307">
    <property type="entry name" value="FLAGELLA BASAL BODY P-RING FORMATION PROTEIN FLGA"/>
    <property type="match status" value="1"/>
</dbReference>
<organism evidence="6 7">
    <name type="scientific">Pseudoduganella namucuonensis</name>
    <dbReference type="NCBI Taxonomy" id="1035707"/>
    <lineage>
        <taxon>Bacteria</taxon>
        <taxon>Pseudomonadati</taxon>
        <taxon>Pseudomonadota</taxon>
        <taxon>Betaproteobacteria</taxon>
        <taxon>Burkholderiales</taxon>
        <taxon>Oxalobacteraceae</taxon>
        <taxon>Telluria group</taxon>
        <taxon>Pseudoduganella</taxon>
    </lineage>
</organism>
<keyword evidence="4" id="KW-1005">Bacterial flagellum biogenesis</keyword>
<dbReference type="Pfam" id="PF17656">
    <property type="entry name" value="ChapFlgA_N"/>
    <property type="match status" value="1"/>
</dbReference>
<evidence type="ECO:0000313" key="7">
    <source>
        <dbReference type="Proteomes" id="UP000199391"/>
    </source>
</evidence>
<accession>A0A1I7L044</accession>
<evidence type="ECO:0000256" key="2">
    <source>
        <dbReference type="ARBA" id="ARBA00022729"/>
    </source>
</evidence>
<dbReference type="CDD" id="cd11614">
    <property type="entry name" value="SAF_CpaB_FlgA_like"/>
    <property type="match status" value="1"/>
</dbReference>
<evidence type="ECO:0000256" key="3">
    <source>
        <dbReference type="ARBA" id="ARBA00022764"/>
    </source>
</evidence>
<dbReference type="PANTHER" id="PTHR36307:SF1">
    <property type="entry name" value="FLAGELLA BASAL BODY P-RING FORMATION PROTEIN FLGA"/>
    <property type="match status" value="1"/>
</dbReference>
<dbReference type="InterPro" id="IPR039246">
    <property type="entry name" value="Flagellar_FlgA"/>
</dbReference>
<keyword evidence="6" id="KW-0282">Flagellum</keyword>
<evidence type="ECO:0000259" key="5">
    <source>
        <dbReference type="SMART" id="SM00858"/>
    </source>
</evidence>
<dbReference type="GO" id="GO:0044780">
    <property type="term" value="P:bacterial-type flagellum assembly"/>
    <property type="evidence" value="ECO:0007669"/>
    <property type="project" value="InterPro"/>
</dbReference>
<feature type="chain" id="PRO_5011330129" description="Flagella basal body P-ring formation protein FlgA" evidence="4">
    <location>
        <begin position="19"/>
        <end position="231"/>
    </location>
</feature>
<gene>
    <name evidence="6" type="ORF">SAMN05216552_1021108</name>
</gene>
<comment type="similarity">
    <text evidence="4">Belongs to the FlgA family.</text>
</comment>
<proteinExistence type="inferred from homology"/>
<keyword evidence="6" id="KW-0966">Cell projection</keyword>
<feature type="signal peptide" evidence="4">
    <location>
        <begin position="1"/>
        <end position="18"/>
    </location>
</feature>
<keyword evidence="7" id="KW-1185">Reference proteome</keyword>